<keyword evidence="2" id="KW-1133">Transmembrane helix</keyword>
<reference evidence="4" key="1">
    <citation type="submission" date="2025-08" db="UniProtKB">
        <authorList>
            <consortium name="RefSeq"/>
        </authorList>
    </citation>
    <scope>IDENTIFICATION</scope>
    <source>
        <tissue evidence="4">Leaf</tissue>
    </source>
</reference>
<sequence length="250" mass="26594">MDGNENPPPPPPSLLHAIASFSVAALAHLSSLSAHPLFSTAFAFYALVLLYFPRIFIRVLLSPVLAITAVSLLALLRLGAAQRARERDDSSSAAAAPAEGSRVAAGGESGRDSSRADGGQSSEVGFPPSTRYECRFVEWDVKAPLEVIYEEYEGEGDEEEDDDSGFSLGGLERYPSLSMCYPDSDSESSSPGGDFGFNFGSDSPEEGAFRWDTEDGGEGLIEIALNLLGGEEDNLIEIDISPARKYGSEG</sequence>
<dbReference type="AlphaFoldDB" id="A0A8B8N6L8"/>
<feature type="region of interest" description="Disordered" evidence="1">
    <location>
        <begin position="181"/>
        <end position="215"/>
    </location>
</feature>
<dbReference type="PANTHER" id="PTHR37746">
    <property type="entry name" value="TRANSMEMBRANE PROTEIN"/>
    <property type="match status" value="1"/>
</dbReference>
<dbReference type="Proteomes" id="UP000827889">
    <property type="component" value="Chromosome 3"/>
</dbReference>
<name>A0A8B8N6L8_9MYRT</name>
<keyword evidence="2" id="KW-0472">Membrane</keyword>
<feature type="compositionally biased region" description="Low complexity" evidence="1">
    <location>
        <begin position="187"/>
        <end position="202"/>
    </location>
</feature>
<evidence type="ECO:0000313" key="4">
    <source>
        <dbReference type="RefSeq" id="XP_030518072.1"/>
    </source>
</evidence>
<dbReference type="OrthoDB" id="1939257at2759"/>
<feature type="region of interest" description="Disordered" evidence="1">
    <location>
        <begin position="87"/>
        <end position="126"/>
    </location>
</feature>
<evidence type="ECO:0000313" key="3">
    <source>
        <dbReference type="Proteomes" id="UP000827889"/>
    </source>
</evidence>
<gene>
    <name evidence="4" type="primary">LOC115731550</name>
</gene>
<evidence type="ECO:0000256" key="1">
    <source>
        <dbReference type="SAM" id="MobiDB-lite"/>
    </source>
</evidence>
<dbReference type="PANTHER" id="PTHR37746:SF1">
    <property type="entry name" value="TRANSMEMBRANE PROTEIN"/>
    <property type="match status" value="1"/>
</dbReference>
<dbReference type="RefSeq" id="XP_030518072.1">
    <property type="nucleotide sequence ID" value="XM_030662212.2"/>
</dbReference>
<feature type="transmembrane region" description="Helical" evidence="2">
    <location>
        <begin position="36"/>
        <end position="53"/>
    </location>
</feature>
<feature type="compositionally biased region" description="Low complexity" evidence="1">
    <location>
        <begin position="91"/>
        <end position="106"/>
    </location>
</feature>
<protein>
    <submittedName>
        <fullName evidence="4">Uncharacterized protein LOC115731550</fullName>
    </submittedName>
</protein>
<proteinExistence type="predicted"/>
<keyword evidence="2" id="KW-0812">Transmembrane</keyword>
<accession>A0A8B8N6L8</accession>
<evidence type="ECO:0000256" key="2">
    <source>
        <dbReference type="SAM" id="Phobius"/>
    </source>
</evidence>
<organism evidence="3 4">
    <name type="scientific">Rhodamnia argentea</name>
    <dbReference type="NCBI Taxonomy" id="178133"/>
    <lineage>
        <taxon>Eukaryota</taxon>
        <taxon>Viridiplantae</taxon>
        <taxon>Streptophyta</taxon>
        <taxon>Embryophyta</taxon>
        <taxon>Tracheophyta</taxon>
        <taxon>Spermatophyta</taxon>
        <taxon>Magnoliopsida</taxon>
        <taxon>eudicotyledons</taxon>
        <taxon>Gunneridae</taxon>
        <taxon>Pentapetalae</taxon>
        <taxon>rosids</taxon>
        <taxon>malvids</taxon>
        <taxon>Myrtales</taxon>
        <taxon>Myrtaceae</taxon>
        <taxon>Myrtoideae</taxon>
        <taxon>Myrteae</taxon>
        <taxon>Australasian group</taxon>
        <taxon>Rhodamnia</taxon>
    </lineage>
</organism>
<dbReference type="KEGG" id="rarg:115731550"/>
<feature type="transmembrane region" description="Helical" evidence="2">
    <location>
        <begin position="59"/>
        <end position="78"/>
    </location>
</feature>
<keyword evidence="3" id="KW-1185">Reference proteome</keyword>
<dbReference type="GeneID" id="115731550"/>